<keyword evidence="6" id="KW-1185">Reference proteome</keyword>
<dbReference type="InterPro" id="IPR027500">
    <property type="entry name" value="Ribosomal_eS1_euk"/>
</dbReference>
<keyword evidence="3 4" id="KW-0687">Ribonucleoprotein</keyword>
<organism evidence="5 6">
    <name type="scientific">Giardia intestinalis (strain ATCC 50803 / WB clone C6)</name>
    <name type="common">Giardia lamblia</name>
    <dbReference type="NCBI Taxonomy" id="184922"/>
    <lineage>
        <taxon>Eukaryota</taxon>
        <taxon>Metamonada</taxon>
        <taxon>Diplomonadida</taxon>
        <taxon>Hexamitidae</taxon>
        <taxon>Giardiinae</taxon>
        <taxon>Giardia</taxon>
    </lineage>
</organism>
<dbReference type="EMBL" id="AACB03000001">
    <property type="protein sequence ID" value="KAE8304760.1"/>
    <property type="molecule type" value="Genomic_DNA"/>
</dbReference>
<dbReference type="InParanoid" id="A0A644F9A2"/>
<dbReference type="SMR" id="A0A644F9A2"/>
<evidence type="ECO:0000256" key="2">
    <source>
        <dbReference type="ARBA" id="ARBA00022980"/>
    </source>
</evidence>
<reference evidence="5 6" key="1">
    <citation type="journal article" date="2007" name="Science">
        <title>Genomic minimalism in the early diverging intestinal parasite Giardia lamblia.</title>
        <authorList>
            <person name="Morrison H.G."/>
            <person name="McArthur A.G."/>
            <person name="Gillin F.D."/>
            <person name="Aley S.B."/>
            <person name="Adam R.D."/>
            <person name="Olsen G.J."/>
            <person name="Best A.A."/>
            <person name="Cande W.Z."/>
            <person name="Chen F."/>
            <person name="Cipriano M.J."/>
            <person name="Davids B.J."/>
            <person name="Dawson S.C."/>
            <person name="Elmendorf H.G."/>
            <person name="Hehl A.B."/>
            <person name="Holder M.E."/>
            <person name="Huse S.M."/>
            <person name="Kim U.U."/>
            <person name="Lasek-Nesselquist E."/>
            <person name="Manning G."/>
            <person name="Nigam A."/>
            <person name="Nixon J.E."/>
            <person name="Palm D."/>
            <person name="Passamaneck N.E."/>
            <person name="Prabhu A."/>
            <person name="Reich C.I."/>
            <person name="Reiner D.S."/>
            <person name="Samuelson J."/>
            <person name="Svard S.G."/>
            <person name="Sogin M.L."/>
        </authorList>
    </citation>
    <scope>NUCLEOTIDE SEQUENCE [LARGE SCALE GENOMIC DNA]</scope>
    <source>
        <strain evidence="5 6">WB C6</strain>
    </source>
</reference>
<feature type="initiator methionine" description="Removed" evidence="4">
    <location>
        <position position="1"/>
    </location>
</feature>
<dbReference type="OMA" id="TRFKGHE"/>
<dbReference type="GO" id="GO:0022627">
    <property type="term" value="C:cytosolic small ribosomal subunit"/>
    <property type="evidence" value="ECO:0007669"/>
    <property type="project" value="UniProtKB-UniRule"/>
</dbReference>
<sequence length="248" mass="28364">MAIGGNKTGKKKITQRKNPDPYLKKEWYPVIAPAHFKSRHIGQTPVTKTAGLRVATDVINHRVYEVNLGDLNPGAEDLNGNTKFYLQTQLVSDGKCLTNFHGMDITRHKYGSLFRKGCDCIDVFMDIPTTDGYLLRVFVIAFTDRFRFQRRKNCHVKGRVIRMMRAGIYETLHNELGKVSIPVLVTKLSNFEVNAKLTEALQKITMCRDVMIRRVKVVKRPRNTMELLSTMHDSNQVRNLAEGQSIQQ</sequence>
<dbReference type="VEuPathDB" id="GiardiaDB:GL50803_16265"/>
<comment type="similarity">
    <text evidence="4">Belongs to the eukaryotic ribosomal protein eS1 family.</text>
</comment>
<accession>A0A644F9A2</accession>
<dbReference type="EMDB" id="EMD-16228"/>
<dbReference type="PANTHER" id="PTHR11830">
    <property type="entry name" value="40S RIBOSOMAL PROTEIN S3A"/>
    <property type="match status" value="1"/>
</dbReference>
<dbReference type="GO" id="GO:0003735">
    <property type="term" value="F:structural constituent of ribosome"/>
    <property type="evidence" value="ECO:0007669"/>
    <property type="project" value="UniProtKB-UniRule"/>
</dbReference>
<dbReference type="GO" id="GO:0006412">
    <property type="term" value="P:translation"/>
    <property type="evidence" value="ECO:0007669"/>
    <property type="project" value="UniProtKB-UniRule"/>
</dbReference>
<dbReference type="GeneID" id="5698022"/>
<name>A0A644F9A2_GIAIC</name>
<dbReference type="Proteomes" id="UP000001548">
    <property type="component" value="Unassembled WGS sequence"/>
</dbReference>
<evidence type="ECO:0000256" key="3">
    <source>
        <dbReference type="ARBA" id="ARBA00023274"/>
    </source>
</evidence>
<dbReference type="EMDB" id="EMD-16235"/>
<proteinExistence type="inferred from homology"/>
<comment type="subcellular location">
    <subcellularLocation>
        <location evidence="4">Cytoplasm</location>
    </subcellularLocation>
</comment>
<dbReference type="Pfam" id="PF01015">
    <property type="entry name" value="Ribosomal_S3Ae"/>
    <property type="match status" value="1"/>
</dbReference>
<dbReference type="InterPro" id="IPR001593">
    <property type="entry name" value="Ribosomal_eS1"/>
</dbReference>
<keyword evidence="2 4" id="KW-0689">Ribosomal protein</keyword>
<evidence type="ECO:0000256" key="1">
    <source>
        <dbReference type="ARBA" id="ARBA00022490"/>
    </source>
</evidence>
<dbReference type="EMDB" id="EMD-16222"/>
<dbReference type="EMDB" id="EMD-16225"/>
<dbReference type="HAMAP" id="MF_03122">
    <property type="entry name" value="Ribosomal_eS1_euk"/>
    <property type="match status" value="1"/>
</dbReference>
<comment type="subunit">
    <text evidence="4">Component of the small ribosomal subunit. Mature ribosomes consist of a small (40S) and a large (60S) subunit. The 40S subunit contains about 33 different proteins and 1 molecule of RNA (18S). The 60S subunit contains about 49 different proteins and 3 molecules of RNA (25S, 5.8S and 5S).</text>
</comment>
<gene>
    <name evidence="5" type="ORF">GL50803_0016265</name>
</gene>
<dbReference type="EMDB" id="EMD-16226"/>
<dbReference type="AlphaFoldDB" id="A0A644F9A2"/>
<evidence type="ECO:0000313" key="5">
    <source>
        <dbReference type="EMBL" id="KAE8304760.1"/>
    </source>
</evidence>
<dbReference type="FunCoup" id="A0A644F9A2">
    <property type="interactions" value="255"/>
</dbReference>
<evidence type="ECO:0000313" key="6">
    <source>
        <dbReference type="Proteomes" id="UP000001548"/>
    </source>
</evidence>
<protein>
    <recommendedName>
        <fullName evidence="4">Small ribosomal subunit protein eS1</fullName>
    </recommendedName>
</protein>
<dbReference type="SMART" id="SM01397">
    <property type="entry name" value="Ribosomal_S3Ae"/>
    <property type="match status" value="1"/>
</dbReference>
<keyword evidence="1 4" id="KW-0963">Cytoplasm</keyword>
<dbReference type="GO" id="GO:0005829">
    <property type="term" value="C:cytosol"/>
    <property type="evidence" value="ECO:0000318"/>
    <property type="project" value="GO_Central"/>
</dbReference>
<dbReference type="RefSeq" id="XP_001705170.1">
    <property type="nucleotide sequence ID" value="XM_001705118.1"/>
</dbReference>
<evidence type="ECO:0000256" key="4">
    <source>
        <dbReference type="HAMAP-Rule" id="MF_03122"/>
    </source>
</evidence>
<comment type="caution">
    <text evidence="5">The sequence shown here is derived from an EMBL/GenBank/DDBJ whole genome shotgun (WGS) entry which is preliminary data.</text>
</comment>
<dbReference type="KEGG" id="gla:GL50803_0016265"/>